<evidence type="ECO:0000313" key="2">
    <source>
        <dbReference type="EMBL" id="SIT08202.1"/>
    </source>
</evidence>
<evidence type="ECO:0000313" key="3">
    <source>
        <dbReference type="Proteomes" id="UP000186917"/>
    </source>
</evidence>
<dbReference type="EMBL" id="FTOR01000003">
    <property type="protein sequence ID" value="SIT08202.1"/>
    <property type="molecule type" value="Genomic_DNA"/>
</dbReference>
<protein>
    <recommendedName>
        <fullName evidence="4">Adhesin</fullName>
    </recommendedName>
</protein>
<feature type="region of interest" description="Disordered" evidence="1">
    <location>
        <begin position="361"/>
        <end position="389"/>
    </location>
</feature>
<dbReference type="Proteomes" id="UP000186917">
    <property type="component" value="Unassembled WGS sequence"/>
</dbReference>
<gene>
    <name evidence="2" type="ORF">SAMN05421788_103367</name>
</gene>
<feature type="compositionally biased region" description="Low complexity" evidence="1">
    <location>
        <begin position="369"/>
        <end position="387"/>
    </location>
</feature>
<keyword evidence="3" id="KW-1185">Reference proteome</keyword>
<reference evidence="3" key="1">
    <citation type="submission" date="2017-01" db="EMBL/GenBank/DDBJ databases">
        <authorList>
            <person name="Varghese N."/>
            <person name="Submissions S."/>
        </authorList>
    </citation>
    <scope>NUCLEOTIDE SEQUENCE [LARGE SCALE GENOMIC DNA]</scope>
    <source>
        <strain evidence="3">DSM 21054</strain>
    </source>
</reference>
<evidence type="ECO:0000256" key="1">
    <source>
        <dbReference type="SAM" id="MobiDB-lite"/>
    </source>
</evidence>
<dbReference type="AlphaFoldDB" id="A0A1N7PC62"/>
<proteinExistence type="predicted"/>
<evidence type="ECO:0008006" key="4">
    <source>
        <dbReference type="Google" id="ProtNLM"/>
    </source>
</evidence>
<organism evidence="2 3">
    <name type="scientific">Filimonas lacunae</name>
    <dbReference type="NCBI Taxonomy" id="477680"/>
    <lineage>
        <taxon>Bacteria</taxon>
        <taxon>Pseudomonadati</taxon>
        <taxon>Bacteroidota</taxon>
        <taxon>Chitinophagia</taxon>
        <taxon>Chitinophagales</taxon>
        <taxon>Chitinophagaceae</taxon>
        <taxon>Filimonas</taxon>
    </lineage>
</organism>
<accession>A0A1N7PC62</accession>
<dbReference type="STRING" id="477680.SAMN05421788_103367"/>
<name>A0A1N7PC62_9BACT</name>
<sequence length="469" mass="51623">MLHLWTFKLRTMKLLLLIPFTIVFSLFGNAQEPATSVRTTNSLKLVTRHSLNNADDSLPATEKEISFETALEKGTDILIENNGRTIELKTWDQPKVKIVTQISFKGNNTFTDEEWFEKLSISWKKFGGSFRLMTNSNNNSYGNGSYNWNYNGDKPARMVSTSKKKTITIFVPAQVKVEAESRSGGLSFSGKLESLKLITKNTAVELGDVNTLTLRSQNDNIAAGNIKDAFIEMNNGHFTAKNIANLDVDSRYSSVDAVNIDKAVIRSNNDEYEVETIGNVRGIKSYGTLRIATIKNTIELEGVNADIKIRNIAPSVEYIKLDNKYADLRLPAADLKNYTVSMEGSYNSVYASFEKIPIPSKDSSTASNTKTTHASAAPTAATAPKAPNNSITTNKVNGIKIENGQVIDINTDAIIAEAKQNAELDKAQAYSIRVGGKRLDKESNFTAKTGDGSGPKFVIKCTYCSIDFK</sequence>